<feature type="region of interest" description="Disordered" evidence="5">
    <location>
        <begin position="33"/>
        <end position="59"/>
    </location>
</feature>
<protein>
    <submittedName>
        <fullName evidence="9">Uncharacterized protein LOC113204476 isoform X1</fullName>
    </submittedName>
</protein>
<dbReference type="GeneID" id="113204476"/>
<dbReference type="KEGG" id="foc:113204476"/>
<evidence type="ECO:0000256" key="6">
    <source>
        <dbReference type="SAM" id="SignalP"/>
    </source>
</evidence>
<keyword evidence="3" id="KW-0497">Mitogen</keyword>
<dbReference type="CTD" id="32876"/>
<feature type="compositionally biased region" description="Basic and acidic residues" evidence="5">
    <location>
        <begin position="37"/>
        <end position="55"/>
    </location>
</feature>
<dbReference type="RefSeq" id="XP_052129946.1">
    <property type="nucleotide sequence ID" value="XM_052273986.1"/>
</dbReference>
<keyword evidence="8" id="KW-1185">Reference proteome</keyword>
<evidence type="ECO:0000256" key="1">
    <source>
        <dbReference type="ARBA" id="ARBA00006686"/>
    </source>
</evidence>
<dbReference type="Proteomes" id="UP000504606">
    <property type="component" value="Unplaced"/>
</dbReference>
<dbReference type="InterPro" id="IPR029034">
    <property type="entry name" value="Cystine-knot_cytokine"/>
</dbReference>
<dbReference type="Pfam" id="PF00341">
    <property type="entry name" value="PDGF"/>
    <property type="match status" value="1"/>
</dbReference>
<dbReference type="GO" id="GO:0051781">
    <property type="term" value="P:positive regulation of cell division"/>
    <property type="evidence" value="ECO:0007669"/>
    <property type="project" value="UniProtKB-KW"/>
</dbReference>
<dbReference type="GO" id="GO:0008083">
    <property type="term" value="F:growth factor activity"/>
    <property type="evidence" value="ECO:0007669"/>
    <property type="project" value="UniProtKB-KW"/>
</dbReference>
<dbReference type="InterPro" id="IPR000072">
    <property type="entry name" value="PDGF/VEGF_dom"/>
</dbReference>
<dbReference type="GO" id="GO:0070851">
    <property type="term" value="F:growth factor receptor binding"/>
    <property type="evidence" value="ECO:0007669"/>
    <property type="project" value="TreeGrafter"/>
</dbReference>
<dbReference type="AlphaFoldDB" id="A0A9C6X600"/>
<dbReference type="OrthoDB" id="8878063at2759"/>
<dbReference type="PROSITE" id="PS50278">
    <property type="entry name" value="PDGF_2"/>
    <property type="match status" value="1"/>
</dbReference>
<organism evidence="8 9">
    <name type="scientific">Frankliniella occidentalis</name>
    <name type="common">Western flower thrips</name>
    <name type="synonym">Euthrips occidentalis</name>
    <dbReference type="NCBI Taxonomy" id="133901"/>
    <lineage>
        <taxon>Eukaryota</taxon>
        <taxon>Metazoa</taxon>
        <taxon>Ecdysozoa</taxon>
        <taxon>Arthropoda</taxon>
        <taxon>Hexapoda</taxon>
        <taxon>Insecta</taxon>
        <taxon>Pterygota</taxon>
        <taxon>Neoptera</taxon>
        <taxon>Paraneoptera</taxon>
        <taxon>Thysanoptera</taxon>
        <taxon>Terebrantia</taxon>
        <taxon>Thripoidea</taxon>
        <taxon>Thripidae</taxon>
        <taxon>Frankliniella</taxon>
    </lineage>
</organism>
<dbReference type="Gene3D" id="2.10.90.10">
    <property type="entry name" value="Cystine-knot cytokines"/>
    <property type="match status" value="1"/>
</dbReference>
<proteinExistence type="inferred from homology"/>
<keyword evidence="6" id="KW-0732">Signal</keyword>
<name>A0A9C6X600_FRAOC</name>
<feature type="compositionally biased region" description="Polar residues" evidence="5">
    <location>
        <begin position="142"/>
        <end position="154"/>
    </location>
</feature>
<evidence type="ECO:0000256" key="3">
    <source>
        <dbReference type="ARBA" id="ARBA00023246"/>
    </source>
</evidence>
<feature type="region of interest" description="Disordered" evidence="5">
    <location>
        <begin position="113"/>
        <end position="164"/>
    </location>
</feature>
<evidence type="ECO:0000259" key="7">
    <source>
        <dbReference type="PROSITE" id="PS50278"/>
    </source>
</evidence>
<accession>A0A9C6X600</accession>
<dbReference type="PROSITE" id="PS51257">
    <property type="entry name" value="PROKAR_LIPOPROTEIN"/>
    <property type="match status" value="1"/>
</dbReference>
<sequence>MDLLRPAPARPAPRLAVLAAILLSCSAAVLACGPPGRSDRDRRDIVFPGEGVHDADDGDGEFNPFLRHLTLEQIERLNNLDTVDDVVRMLSNQSHDIETPVIARASFSQLAGRFGGEPQGQARGKKPSRPRTLALTHGHRSGAQTPIMQRQSLHSPDVREPTQPRCQPRLQLVPLKPDDHISHMYLPGCVEIERCSGCCYDDRRLSCQPTKTELVPLRVRKYSWTDKKTNKEIVHVEKHLECRCGCIKQAKDCNSLQEYNPKECSCKCGNEDERQKCKGFNNKRWDDVDCRCVCRAYPAEGCTTGLEFDLNTCSCTAKPQNRRRIPDNTYKLDKRRRRWQNKTSDP</sequence>
<dbReference type="GO" id="GO:0005615">
    <property type="term" value="C:extracellular space"/>
    <property type="evidence" value="ECO:0007669"/>
    <property type="project" value="TreeGrafter"/>
</dbReference>
<dbReference type="SMART" id="SM00141">
    <property type="entry name" value="PDGF"/>
    <property type="match status" value="1"/>
</dbReference>
<feature type="chain" id="PRO_5038734573" evidence="6">
    <location>
        <begin position="32"/>
        <end position="346"/>
    </location>
</feature>
<dbReference type="GO" id="GO:0008284">
    <property type="term" value="P:positive regulation of cell population proliferation"/>
    <property type="evidence" value="ECO:0007669"/>
    <property type="project" value="TreeGrafter"/>
</dbReference>
<dbReference type="PANTHER" id="PTHR11633">
    <property type="entry name" value="PLATELET-DERIVED GROWTH FACTOR"/>
    <property type="match status" value="1"/>
</dbReference>
<feature type="signal peptide" evidence="6">
    <location>
        <begin position="1"/>
        <end position="31"/>
    </location>
</feature>
<dbReference type="PANTHER" id="PTHR11633:SF1">
    <property type="entry name" value="LD28763P"/>
    <property type="match status" value="1"/>
</dbReference>
<dbReference type="GO" id="GO:0016020">
    <property type="term" value="C:membrane"/>
    <property type="evidence" value="ECO:0007669"/>
    <property type="project" value="InterPro"/>
</dbReference>
<evidence type="ECO:0000313" key="8">
    <source>
        <dbReference type="Proteomes" id="UP000504606"/>
    </source>
</evidence>
<evidence type="ECO:0000256" key="4">
    <source>
        <dbReference type="RuleBase" id="RU003818"/>
    </source>
</evidence>
<comment type="similarity">
    <text evidence="1 4">Belongs to the PDGF/VEGF growth factor family.</text>
</comment>
<evidence type="ECO:0000256" key="2">
    <source>
        <dbReference type="ARBA" id="ARBA00023030"/>
    </source>
</evidence>
<keyword evidence="2 4" id="KW-0339">Growth factor</keyword>
<reference evidence="9" key="1">
    <citation type="journal article" date="2018" name="Proc. Natl. Acad. Sci. U.S.A.">
        <title>Phylogenomics and the evolution of hemipteroid insects.</title>
        <authorList>
            <person name="Johnson K.P."/>
            <person name="Dietrich C.H."/>
            <person name="Friedrich F."/>
            <person name="Beutel R.G."/>
            <person name="Wipfler B."/>
            <person name="Peters R.S."/>
            <person name="Allen J.M."/>
            <person name="Petersen M."/>
            <person name="Donath A."/>
            <person name="Walden K.K."/>
            <person name="Kozlov A.M."/>
            <person name="Podsiadlowski L."/>
            <person name="Mayer C."/>
            <person name="Meusemann K."/>
            <person name="Vasilikopoulos A."/>
            <person name="Waterhouse R.M."/>
            <person name="Cameron S.L."/>
            <person name="Weirauch C."/>
            <person name="Swanson D.R."/>
            <person name="Percy D.M."/>
            <person name="Hardy N.B."/>
            <person name="Terry I."/>
            <person name="Liu S."/>
            <person name="Zhou X."/>
            <person name="Misof B."/>
            <person name="Robertson H.M."/>
            <person name="Yoshizawa K."/>
        </authorList>
    </citation>
    <scope>NUCLEOTIDE SEQUENCE</scope>
    <source>
        <tissue evidence="9">Whole organism</tissue>
    </source>
</reference>
<evidence type="ECO:0000313" key="9">
    <source>
        <dbReference type="RefSeq" id="XP_052129946.1"/>
    </source>
</evidence>
<dbReference type="SUPFAM" id="SSF57501">
    <property type="entry name" value="Cystine-knot cytokines"/>
    <property type="match status" value="1"/>
</dbReference>
<evidence type="ECO:0000256" key="5">
    <source>
        <dbReference type="SAM" id="MobiDB-lite"/>
    </source>
</evidence>
<gene>
    <name evidence="9" type="primary">LOC113204476</name>
</gene>
<reference evidence="9" key="2">
    <citation type="submission" date="2025-08" db="UniProtKB">
        <authorList>
            <consortium name="RefSeq"/>
        </authorList>
    </citation>
    <scope>IDENTIFICATION</scope>
    <source>
        <tissue evidence="9">Whole organism</tissue>
    </source>
</reference>
<feature type="domain" description="Platelet-derived growth factor (PDGF) family profile" evidence="7">
    <location>
        <begin position="151"/>
        <end position="244"/>
    </location>
</feature>